<keyword evidence="4" id="KW-0539">Nucleus</keyword>
<organism evidence="6 7">
    <name type="scientific">Smittium angustum</name>
    <dbReference type="NCBI Taxonomy" id="133377"/>
    <lineage>
        <taxon>Eukaryota</taxon>
        <taxon>Fungi</taxon>
        <taxon>Fungi incertae sedis</taxon>
        <taxon>Zoopagomycota</taxon>
        <taxon>Kickxellomycotina</taxon>
        <taxon>Harpellomycetes</taxon>
        <taxon>Harpellales</taxon>
        <taxon>Legeriomycetaceae</taxon>
        <taxon>Smittium</taxon>
    </lineage>
</organism>
<evidence type="ECO:0000313" key="7">
    <source>
        <dbReference type="Proteomes" id="UP000245591"/>
    </source>
</evidence>
<keyword evidence="2 4" id="KW-0808">Transferase</keyword>
<gene>
    <name evidence="6" type="ORF">BB558_005289</name>
</gene>
<comment type="caution">
    <text evidence="6">The sequence shown here is derived from an EMBL/GenBank/DDBJ whole genome shotgun (WGS) entry which is preliminary data.</text>
</comment>
<evidence type="ECO:0000256" key="5">
    <source>
        <dbReference type="SAM" id="MobiDB-lite"/>
    </source>
</evidence>
<comment type="similarity">
    <text evidence="4">Belongs to the BMT2 family.</text>
</comment>
<dbReference type="GO" id="GO:0016433">
    <property type="term" value="F:rRNA (adenine) methyltransferase activity"/>
    <property type="evidence" value="ECO:0007669"/>
    <property type="project" value="UniProtKB-UniRule"/>
</dbReference>
<keyword evidence="1 4" id="KW-0489">Methyltransferase</keyword>
<feature type="compositionally biased region" description="Polar residues" evidence="5">
    <location>
        <begin position="9"/>
        <end position="23"/>
    </location>
</feature>
<dbReference type="InterPro" id="IPR021867">
    <property type="entry name" value="Bmt2/SAMTOR"/>
</dbReference>
<dbReference type="PANTHER" id="PTHR21008:SF1">
    <property type="entry name" value="25S RRNA (ADENINE(2142)-N(1))-METHYLTRANSFERASE"/>
    <property type="match status" value="1"/>
</dbReference>
<evidence type="ECO:0000256" key="1">
    <source>
        <dbReference type="ARBA" id="ARBA00022603"/>
    </source>
</evidence>
<comment type="function">
    <text evidence="4">S-adenosyl-L-methionine-dependent methyltransferase that specifically methylates the N(1) position of an adenine present in helix 65 in 25S rRNA.</text>
</comment>
<dbReference type="AlphaFoldDB" id="A0A2U1J162"/>
<comment type="subcellular location">
    <subcellularLocation>
        <location evidence="4">Nucleus</location>
        <location evidence="4">Nucleolus</location>
    </subcellularLocation>
</comment>
<accession>A0A2U1J162</accession>
<evidence type="ECO:0000256" key="3">
    <source>
        <dbReference type="ARBA" id="ARBA00022691"/>
    </source>
</evidence>
<dbReference type="Proteomes" id="UP000245591">
    <property type="component" value="Unassembled WGS sequence"/>
</dbReference>
<dbReference type="Pfam" id="PF11968">
    <property type="entry name" value="Bmt2"/>
    <property type="match status" value="1"/>
</dbReference>
<feature type="region of interest" description="Disordered" evidence="5">
    <location>
        <begin position="1"/>
        <end position="23"/>
    </location>
</feature>
<evidence type="ECO:0000256" key="2">
    <source>
        <dbReference type="ARBA" id="ARBA00022679"/>
    </source>
</evidence>
<keyword evidence="3 4" id="KW-0949">S-adenosyl-L-methionine</keyword>
<reference evidence="6 7" key="1">
    <citation type="journal article" date="2018" name="MBio">
        <title>Comparative Genomics Reveals the Core Gene Toolbox for the Fungus-Insect Symbiosis.</title>
        <authorList>
            <person name="Wang Y."/>
            <person name="Stata M."/>
            <person name="Wang W."/>
            <person name="Stajich J.E."/>
            <person name="White M.M."/>
            <person name="Moncalvo J.M."/>
        </authorList>
    </citation>
    <scope>NUCLEOTIDE SEQUENCE [LARGE SCALE GENOMIC DNA]</scope>
    <source>
        <strain evidence="6 7">AUS-126-30</strain>
    </source>
</reference>
<sequence length="312" mass="35296">MPKSKKPVTFTNSFKKPNPSQINNKIKTPALKQLIQNGGIKQNYKNPNSIIREYHNLNKRKAIIKSKLDSLPNKQNDTQIKVLILEQTEIDLKLDALGGLDAYQKSSLLGQSTKKGGDTSRYLIKHLFNINFLPSLNPIKLLDVGSLSPNNYEKEKKWIKTDCIDLNSQHPKISKLDFFDVPLSNPDNNSEISVHGPYDIVSLSLVVNFEGDIHKRGQMLIHAAKLLIEKSGILFLVLPLPCITNSRYFNEQRLLDIACAVGFEELLSSHHSTKLAYYIFRLSNKQKHVSHPQFKKTLLKDGPGKNNFCIAL</sequence>
<feature type="binding site" evidence="4">
    <location>
        <position position="165"/>
    </location>
    <ligand>
        <name>S-adenosyl-L-methionine</name>
        <dbReference type="ChEBI" id="CHEBI:59789"/>
    </ligand>
</feature>
<protein>
    <recommendedName>
        <fullName evidence="4">25S rRNA adenine-N(1) methyltransferase</fullName>
        <ecNumber evidence="4">2.1.1.-</ecNumber>
    </recommendedName>
</protein>
<proteinExistence type="inferred from homology"/>
<dbReference type="PANTHER" id="PTHR21008">
    <property type="entry name" value="S-ADENOSYLMETHIONINE SENSOR UPSTREAM OF MTORC1-RELATED"/>
    <property type="match status" value="1"/>
</dbReference>
<name>A0A2U1J162_SMIAN</name>
<feature type="binding site" evidence="4">
    <location>
        <position position="145"/>
    </location>
    <ligand>
        <name>S-adenosyl-L-methionine</name>
        <dbReference type="ChEBI" id="CHEBI:59789"/>
    </ligand>
</feature>
<dbReference type="GO" id="GO:0005730">
    <property type="term" value="C:nucleolus"/>
    <property type="evidence" value="ECO:0007669"/>
    <property type="project" value="UniProtKB-SubCell"/>
</dbReference>
<dbReference type="HAMAP" id="MF_03044">
    <property type="entry name" value="BMT2"/>
    <property type="match status" value="1"/>
</dbReference>
<dbReference type="EC" id="2.1.1.-" evidence="4"/>
<dbReference type="EMBL" id="MBFU01000518">
    <property type="protein sequence ID" value="PVZ98712.1"/>
    <property type="molecule type" value="Genomic_DNA"/>
</dbReference>
<keyword evidence="7" id="KW-1185">Reference proteome</keyword>
<evidence type="ECO:0000313" key="6">
    <source>
        <dbReference type="EMBL" id="PVZ98712.1"/>
    </source>
</evidence>
<evidence type="ECO:0000256" key="4">
    <source>
        <dbReference type="HAMAP-Rule" id="MF_03044"/>
    </source>
</evidence>